<keyword evidence="2" id="KW-1185">Reference proteome</keyword>
<feature type="non-terminal residue" evidence="1">
    <location>
        <position position="1"/>
    </location>
</feature>
<evidence type="ECO:0000313" key="2">
    <source>
        <dbReference type="Proteomes" id="UP000824469"/>
    </source>
</evidence>
<reference evidence="1 2" key="1">
    <citation type="journal article" date="2021" name="Nat. Plants">
        <title>The Taxus genome provides insights into paclitaxel biosynthesis.</title>
        <authorList>
            <person name="Xiong X."/>
            <person name="Gou J."/>
            <person name="Liao Q."/>
            <person name="Li Y."/>
            <person name="Zhou Q."/>
            <person name="Bi G."/>
            <person name="Li C."/>
            <person name="Du R."/>
            <person name="Wang X."/>
            <person name="Sun T."/>
            <person name="Guo L."/>
            <person name="Liang H."/>
            <person name="Lu P."/>
            <person name="Wu Y."/>
            <person name="Zhang Z."/>
            <person name="Ro D.K."/>
            <person name="Shang Y."/>
            <person name="Huang S."/>
            <person name="Yan J."/>
        </authorList>
    </citation>
    <scope>NUCLEOTIDE SEQUENCE [LARGE SCALE GENOMIC DNA]</scope>
    <source>
        <strain evidence="1">Ta-2019</strain>
    </source>
</reference>
<feature type="non-terminal residue" evidence="1">
    <location>
        <position position="53"/>
    </location>
</feature>
<name>A0AA38G7U5_TAXCH</name>
<dbReference type="InterPro" id="IPR043502">
    <property type="entry name" value="DNA/RNA_pol_sf"/>
</dbReference>
<dbReference type="InterPro" id="IPR043128">
    <property type="entry name" value="Rev_trsase/Diguanyl_cyclase"/>
</dbReference>
<evidence type="ECO:0008006" key="3">
    <source>
        <dbReference type="Google" id="ProtNLM"/>
    </source>
</evidence>
<proteinExistence type="predicted"/>
<accession>A0AA38G7U5</accession>
<evidence type="ECO:0000313" key="1">
    <source>
        <dbReference type="EMBL" id="KAH9317937.1"/>
    </source>
</evidence>
<comment type="caution">
    <text evidence="1">The sequence shown here is derived from an EMBL/GenBank/DDBJ whole genome shotgun (WGS) entry which is preliminary data.</text>
</comment>
<dbReference type="Proteomes" id="UP000824469">
    <property type="component" value="Unassembled WGS sequence"/>
</dbReference>
<dbReference type="AlphaFoldDB" id="A0AA38G7U5"/>
<protein>
    <recommendedName>
        <fullName evidence="3">Pol-like protein</fullName>
    </recommendedName>
</protein>
<dbReference type="SUPFAM" id="SSF56672">
    <property type="entry name" value="DNA/RNA polymerases"/>
    <property type="match status" value="1"/>
</dbReference>
<sequence length="53" mass="6020">DLNLAFLKDNFPLPNIEQLMGLTTGHEMLSLMDGFFGYNQIVIAPEDHHNTFV</sequence>
<gene>
    <name evidence="1" type="ORF">KI387_019706</name>
</gene>
<dbReference type="EMBL" id="JAHRHJ020000004">
    <property type="protein sequence ID" value="KAH9317937.1"/>
    <property type="molecule type" value="Genomic_DNA"/>
</dbReference>
<dbReference type="Gene3D" id="3.30.70.270">
    <property type="match status" value="1"/>
</dbReference>
<organism evidence="1 2">
    <name type="scientific">Taxus chinensis</name>
    <name type="common">Chinese yew</name>
    <name type="synonym">Taxus wallichiana var. chinensis</name>
    <dbReference type="NCBI Taxonomy" id="29808"/>
    <lineage>
        <taxon>Eukaryota</taxon>
        <taxon>Viridiplantae</taxon>
        <taxon>Streptophyta</taxon>
        <taxon>Embryophyta</taxon>
        <taxon>Tracheophyta</taxon>
        <taxon>Spermatophyta</taxon>
        <taxon>Pinopsida</taxon>
        <taxon>Pinidae</taxon>
        <taxon>Conifers II</taxon>
        <taxon>Cupressales</taxon>
        <taxon>Taxaceae</taxon>
        <taxon>Taxus</taxon>
    </lineage>
</organism>